<name>A0AA40E458_9PEZI</name>
<evidence type="ECO:0000313" key="3">
    <source>
        <dbReference type="EMBL" id="KAK0724372.1"/>
    </source>
</evidence>
<dbReference type="GO" id="GO:0008061">
    <property type="term" value="F:chitin binding"/>
    <property type="evidence" value="ECO:0007669"/>
    <property type="project" value="UniProtKB-KW"/>
</dbReference>
<keyword evidence="4" id="KW-1185">Reference proteome</keyword>
<dbReference type="AlphaFoldDB" id="A0AA40E458"/>
<proteinExistence type="predicted"/>
<keyword evidence="1" id="KW-0147">Chitin-binding</keyword>
<dbReference type="InterPro" id="IPR053214">
    <property type="entry name" value="LysM12-like"/>
</dbReference>
<keyword evidence="2" id="KW-0843">Virulence</keyword>
<reference evidence="3" key="1">
    <citation type="submission" date="2023-06" db="EMBL/GenBank/DDBJ databases">
        <title>Genome-scale phylogeny and comparative genomics of the fungal order Sordariales.</title>
        <authorList>
            <consortium name="Lawrence Berkeley National Laboratory"/>
            <person name="Hensen N."/>
            <person name="Bonometti L."/>
            <person name="Westerberg I."/>
            <person name="Brannstrom I.O."/>
            <person name="Guillou S."/>
            <person name="Cros-Aarteil S."/>
            <person name="Calhoun S."/>
            <person name="Haridas S."/>
            <person name="Kuo A."/>
            <person name="Mondo S."/>
            <person name="Pangilinan J."/>
            <person name="Riley R."/>
            <person name="Labutti K."/>
            <person name="Andreopoulos B."/>
            <person name="Lipzen A."/>
            <person name="Chen C."/>
            <person name="Yanf M."/>
            <person name="Daum C."/>
            <person name="Ng V."/>
            <person name="Clum A."/>
            <person name="Steindorff A."/>
            <person name="Ohm R."/>
            <person name="Martin F."/>
            <person name="Silar P."/>
            <person name="Natvig D."/>
            <person name="Lalanne C."/>
            <person name="Gautier V."/>
            <person name="Ament-Velasquez S.L."/>
            <person name="Kruys A."/>
            <person name="Hutchinson M.I."/>
            <person name="Powell A.J."/>
            <person name="Barry K."/>
            <person name="Miller A.N."/>
            <person name="Grigoriev I.V."/>
            <person name="Debuchy R."/>
            <person name="Gladieux P."/>
            <person name="Thoren M.H."/>
            <person name="Johannesson H."/>
        </authorList>
    </citation>
    <scope>NUCLEOTIDE SEQUENCE</scope>
    <source>
        <strain evidence="3">SMH4607-1</strain>
    </source>
</reference>
<protein>
    <submittedName>
        <fullName evidence="3">Uncharacterized protein</fullName>
    </submittedName>
</protein>
<dbReference type="PANTHER" id="PTHR47700:SF2">
    <property type="entry name" value="CHITINASE"/>
    <property type="match status" value="1"/>
</dbReference>
<dbReference type="InterPro" id="IPR029070">
    <property type="entry name" value="Chitinase_insertion_sf"/>
</dbReference>
<evidence type="ECO:0000256" key="2">
    <source>
        <dbReference type="ARBA" id="ARBA00023026"/>
    </source>
</evidence>
<dbReference type="Proteomes" id="UP001172102">
    <property type="component" value="Unassembled WGS sequence"/>
</dbReference>
<evidence type="ECO:0000313" key="4">
    <source>
        <dbReference type="Proteomes" id="UP001172102"/>
    </source>
</evidence>
<comment type="caution">
    <text evidence="3">The sequence shown here is derived from an EMBL/GenBank/DDBJ whole genome shotgun (WGS) entry which is preliminary data.</text>
</comment>
<evidence type="ECO:0000256" key="1">
    <source>
        <dbReference type="ARBA" id="ARBA00022669"/>
    </source>
</evidence>
<dbReference type="Gene3D" id="3.10.50.10">
    <property type="match status" value="1"/>
</dbReference>
<accession>A0AA40E458</accession>
<dbReference type="EMBL" id="JAUKUA010000002">
    <property type="protein sequence ID" value="KAK0724372.1"/>
    <property type="molecule type" value="Genomic_DNA"/>
</dbReference>
<dbReference type="PANTHER" id="PTHR47700">
    <property type="entry name" value="V CHITINASE, PUTATIVE (AFU_ORTHOLOGUE AFUA_6G13720)-RELATED"/>
    <property type="match status" value="1"/>
</dbReference>
<dbReference type="Gene3D" id="3.20.20.80">
    <property type="entry name" value="Glycosidases"/>
    <property type="match status" value="1"/>
</dbReference>
<gene>
    <name evidence="3" type="ORF">B0H67DRAFT_606956</name>
</gene>
<sequence length="449" mass="49716">MAKAGCTGPTCTFLGDRLNSEAKKGRCTDTQGYISNAEIYEIIATIDPDPDSDAGTIAGKSWHDKESNSDILVYEETEWVAYMSKITKETRRKHWMGFNFAGTIDWAVDLQSFTIDDFKDPKTGEFPDNHDDDWQPPPVPSACKGPSHPAGVPIYMIEVLSNTLKNSMATYDKVISDGYDKNFNTYADAIVKGGKKAVRDWTYKNGNTYFTCDVVEPIECCDWCYNYYHVNEKRQCKYCDKKYCNGWSTICDQPENLKDIIQELPTAITKLKAGTYDGTAADLVDATALPVFMIEEAVTNIKTISDTIDEMEEERRKEHNPGLPVRNPVLRSALASIGRVIAILGTAGQVALDIYSVVDSKGNDPLDIFGLVLAPLAVFDVVRIGKAAARARGTTDQDIGKLAKNVKAKMDLVRKANSACELPKRNVFPMGALQMTGLNGDPVWSQDFM</sequence>
<organism evidence="3 4">
    <name type="scientific">Lasiosphaeris hirsuta</name>
    <dbReference type="NCBI Taxonomy" id="260670"/>
    <lineage>
        <taxon>Eukaryota</taxon>
        <taxon>Fungi</taxon>
        <taxon>Dikarya</taxon>
        <taxon>Ascomycota</taxon>
        <taxon>Pezizomycotina</taxon>
        <taxon>Sordariomycetes</taxon>
        <taxon>Sordariomycetidae</taxon>
        <taxon>Sordariales</taxon>
        <taxon>Lasiosphaeriaceae</taxon>
        <taxon>Lasiosphaeris</taxon>
    </lineage>
</organism>